<evidence type="ECO:0000313" key="2">
    <source>
        <dbReference type="EMBL" id="WGW03541.1"/>
    </source>
</evidence>
<name>A0ABY8QHR4_9RHOB</name>
<protein>
    <submittedName>
        <fullName evidence="2">Uncharacterized protein</fullName>
    </submittedName>
</protein>
<accession>A0ABY8QHR4</accession>
<reference evidence="2 3" key="1">
    <citation type="submission" date="2023-05" db="EMBL/GenBank/DDBJ databases">
        <title>YMD87, complete Genome.</title>
        <authorList>
            <person name="Zhang J."/>
            <person name="Xu X."/>
        </authorList>
    </citation>
    <scope>NUCLEOTIDE SEQUENCE [LARGE SCALE GENOMIC DNA]</scope>
    <source>
        <strain evidence="2 3">YMD87</strain>
    </source>
</reference>
<evidence type="ECO:0000313" key="3">
    <source>
        <dbReference type="Proteomes" id="UP001241605"/>
    </source>
</evidence>
<dbReference type="Proteomes" id="UP001241605">
    <property type="component" value="Chromosome"/>
</dbReference>
<feature type="region of interest" description="Disordered" evidence="1">
    <location>
        <begin position="54"/>
        <end position="87"/>
    </location>
</feature>
<proteinExistence type="predicted"/>
<dbReference type="EMBL" id="CP124616">
    <property type="protein sequence ID" value="WGW03541.1"/>
    <property type="molecule type" value="Genomic_DNA"/>
</dbReference>
<gene>
    <name evidence="2" type="ORF">QF118_16685</name>
</gene>
<keyword evidence="3" id="KW-1185">Reference proteome</keyword>
<evidence type="ECO:0000256" key="1">
    <source>
        <dbReference type="SAM" id="MobiDB-lite"/>
    </source>
</evidence>
<organism evidence="2 3">
    <name type="scientific">Tropicibacter oceani</name>
    <dbReference type="NCBI Taxonomy" id="3058420"/>
    <lineage>
        <taxon>Bacteria</taxon>
        <taxon>Pseudomonadati</taxon>
        <taxon>Pseudomonadota</taxon>
        <taxon>Alphaproteobacteria</taxon>
        <taxon>Rhodobacterales</taxon>
        <taxon>Roseobacteraceae</taxon>
        <taxon>Tropicibacter</taxon>
    </lineage>
</organism>
<dbReference type="RefSeq" id="WP_282300173.1">
    <property type="nucleotide sequence ID" value="NZ_CP124616.1"/>
</dbReference>
<sequence length="87" mass="9466">MQPFTPFTFSATLIRTTGEVWSRNLRCMQVFFDAALRQQMALAGMAHPVAVSASVPAPAKPASKSRARKTPSTPPSYPDMENSDLPV</sequence>